<keyword evidence="1" id="KW-0732">Signal</keyword>
<dbReference type="EMBL" id="KQ424498">
    <property type="protein sequence ID" value="KOF70932.1"/>
    <property type="molecule type" value="Genomic_DNA"/>
</dbReference>
<dbReference type="SUPFAM" id="SSF81342">
    <property type="entry name" value="Transmembrane di-heme cytochromes"/>
    <property type="match status" value="1"/>
</dbReference>
<feature type="domain" description="Cytochrome b/b6 N-terminal region profile" evidence="2">
    <location>
        <begin position="5"/>
        <end position="48"/>
    </location>
</feature>
<organism evidence="3">
    <name type="scientific">Octopus bimaculoides</name>
    <name type="common">California two-spotted octopus</name>
    <dbReference type="NCBI Taxonomy" id="37653"/>
    <lineage>
        <taxon>Eukaryota</taxon>
        <taxon>Metazoa</taxon>
        <taxon>Spiralia</taxon>
        <taxon>Lophotrochozoa</taxon>
        <taxon>Mollusca</taxon>
        <taxon>Cephalopoda</taxon>
        <taxon>Coleoidea</taxon>
        <taxon>Octopodiformes</taxon>
        <taxon>Octopoda</taxon>
        <taxon>Incirrata</taxon>
        <taxon>Octopodidae</taxon>
        <taxon>Octopus</taxon>
    </lineage>
</organism>
<sequence length="60" mass="6863">MAAAKLLKQLLSGIFLAIHYTSCIEYSFDVVIHIMRNVNYGWVLRLTMKSIVAMANRAYL</sequence>
<dbReference type="GO" id="GO:0022904">
    <property type="term" value="P:respiratory electron transport chain"/>
    <property type="evidence" value="ECO:0007669"/>
    <property type="project" value="InterPro"/>
</dbReference>
<feature type="signal peptide" evidence="1">
    <location>
        <begin position="1"/>
        <end position="23"/>
    </location>
</feature>
<feature type="chain" id="PRO_5005582766" description="Cytochrome b/b6 N-terminal region profile domain-containing protein" evidence="1">
    <location>
        <begin position="24"/>
        <end position="60"/>
    </location>
</feature>
<reference evidence="3" key="1">
    <citation type="submission" date="2015-07" db="EMBL/GenBank/DDBJ databases">
        <title>MeaNS - Measles Nucleotide Surveillance Program.</title>
        <authorList>
            <person name="Tran T."/>
            <person name="Druce J."/>
        </authorList>
    </citation>
    <scope>NUCLEOTIDE SEQUENCE</scope>
    <source>
        <strain evidence="3">UCB-OBI-ISO-001</strain>
        <tissue evidence="3">Gonad</tissue>
    </source>
</reference>
<dbReference type="InterPro" id="IPR005797">
    <property type="entry name" value="Cyt_b/b6_N"/>
</dbReference>
<dbReference type="Gene3D" id="1.20.810.10">
    <property type="entry name" value="Cytochrome Bc1 Complex, Chain C"/>
    <property type="match status" value="1"/>
</dbReference>
<evidence type="ECO:0000259" key="2">
    <source>
        <dbReference type="Pfam" id="PF00033"/>
    </source>
</evidence>
<accession>A0A0L8G1N6</accession>
<dbReference type="Pfam" id="PF00033">
    <property type="entry name" value="Cytochrome_B"/>
    <property type="match status" value="1"/>
</dbReference>
<dbReference type="GO" id="GO:0016491">
    <property type="term" value="F:oxidoreductase activity"/>
    <property type="evidence" value="ECO:0007669"/>
    <property type="project" value="InterPro"/>
</dbReference>
<dbReference type="InterPro" id="IPR027387">
    <property type="entry name" value="Cytb/b6-like_sf"/>
</dbReference>
<gene>
    <name evidence="3" type="ORF">OCBIM_22001960mg</name>
</gene>
<proteinExistence type="predicted"/>
<evidence type="ECO:0000313" key="3">
    <source>
        <dbReference type="EMBL" id="KOF70932.1"/>
    </source>
</evidence>
<dbReference type="GO" id="GO:0009055">
    <property type="term" value="F:electron transfer activity"/>
    <property type="evidence" value="ECO:0007669"/>
    <property type="project" value="InterPro"/>
</dbReference>
<dbReference type="GO" id="GO:0016020">
    <property type="term" value="C:membrane"/>
    <property type="evidence" value="ECO:0007669"/>
    <property type="project" value="InterPro"/>
</dbReference>
<evidence type="ECO:0000256" key="1">
    <source>
        <dbReference type="SAM" id="SignalP"/>
    </source>
</evidence>
<protein>
    <recommendedName>
        <fullName evidence="2">Cytochrome b/b6 N-terminal region profile domain-containing protein</fullName>
    </recommendedName>
</protein>
<dbReference type="InterPro" id="IPR016174">
    <property type="entry name" value="Di-haem_cyt_TM"/>
</dbReference>
<dbReference type="AlphaFoldDB" id="A0A0L8G1N6"/>
<dbReference type="STRING" id="37653.A0A0L8G1N6"/>
<name>A0A0L8G1N6_OCTBM</name>